<dbReference type="EMBL" id="JANKAS010000015">
    <property type="protein sequence ID" value="MCR1899929.1"/>
    <property type="molecule type" value="Genomic_DNA"/>
</dbReference>
<protein>
    <submittedName>
        <fullName evidence="2">Nucleoside triphosphate pyrophosphohydrolase</fullName>
    </submittedName>
</protein>
<keyword evidence="3" id="KW-1185">Reference proteome</keyword>
<evidence type="ECO:0000256" key="1">
    <source>
        <dbReference type="SAM" id="Coils"/>
    </source>
</evidence>
<gene>
    <name evidence="2" type="ORF">NSA47_13200</name>
</gene>
<dbReference type="RefSeq" id="WP_257532744.1">
    <property type="nucleotide sequence ID" value="NZ_JANKAS010000015.1"/>
</dbReference>
<proteinExistence type="predicted"/>
<dbReference type="CDD" id="cd11532">
    <property type="entry name" value="NTP-PPase_COG4997"/>
    <property type="match status" value="1"/>
</dbReference>
<dbReference type="AlphaFoldDB" id="A0AAE3HJC9"/>
<evidence type="ECO:0000313" key="3">
    <source>
        <dbReference type="Proteomes" id="UP001205748"/>
    </source>
</evidence>
<comment type="caution">
    <text evidence="2">The sequence shown here is derived from an EMBL/GenBank/DDBJ whole genome shotgun (WGS) entry which is preliminary data.</text>
</comment>
<dbReference type="Proteomes" id="UP001205748">
    <property type="component" value="Unassembled WGS sequence"/>
</dbReference>
<organism evidence="2 3">
    <name type="scientific">Irregularibacter muris</name>
    <dbReference type="NCBI Taxonomy" id="1796619"/>
    <lineage>
        <taxon>Bacteria</taxon>
        <taxon>Bacillati</taxon>
        <taxon>Bacillota</taxon>
        <taxon>Clostridia</taxon>
        <taxon>Eubacteriales</taxon>
        <taxon>Eubacteriaceae</taxon>
        <taxon>Irregularibacter</taxon>
    </lineage>
</organism>
<evidence type="ECO:0000313" key="2">
    <source>
        <dbReference type="EMBL" id="MCR1899929.1"/>
    </source>
</evidence>
<name>A0AAE3HJC9_9FIRM</name>
<sequence length="108" mass="12540">MMKERHYNKLVRDNIPDIIKKGGSIPVTRVLGKDEYMACLHRKLQEEVAEYLKDNNLEELCDILEVLEAIATVMEFSENEIEEVKEKKAEKNGAFKEKIFLEKVIVEG</sequence>
<keyword evidence="1" id="KW-0175">Coiled coil</keyword>
<accession>A0AAE3HJC9</accession>
<dbReference type="InterPro" id="IPR038735">
    <property type="entry name" value="MSMEG_1276-like_NTP-PPase_dom"/>
</dbReference>
<feature type="coiled-coil region" evidence="1">
    <location>
        <begin position="67"/>
        <end position="94"/>
    </location>
</feature>
<reference evidence="2" key="1">
    <citation type="submission" date="2022-07" db="EMBL/GenBank/DDBJ databases">
        <title>Enhanced cultured diversity of the mouse gut microbiota enables custom-made synthetic communities.</title>
        <authorList>
            <person name="Afrizal A."/>
        </authorList>
    </citation>
    <scope>NUCLEOTIDE SEQUENCE</scope>
    <source>
        <strain evidence="2">DSM 28593</strain>
    </source>
</reference>